<dbReference type="InterPro" id="IPR013083">
    <property type="entry name" value="Znf_RING/FYVE/PHD"/>
</dbReference>
<organism evidence="7 8">
    <name type="scientific">Canna indica</name>
    <name type="common">Indian-shot</name>
    <dbReference type="NCBI Taxonomy" id="4628"/>
    <lineage>
        <taxon>Eukaryota</taxon>
        <taxon>Viridiplantae</taxon>
        <taxon>Streptophyta</taxon>
        <taxon>Embryophyta</taxon>
        <taxon>Tracheophyta</taxon>
        <taxon>Spermatophyta</taxon>
        <taxon>Magnoliopsida</taxon>
        <taxon>Liliopsida</taxon>
        <taxon>Zingiberales</taxon>
        <taxon>Cannaceae</taxon>
        <taxon>Canna</taxon>
    </lineage>
</organism>
<sequence length="211" mass="22885">MAKGGERSLQDVESGPQHDESDDDDSACFTDAEDEAWHSPHNNSSCACSASSAPRLSGSPQEQARGEPRASGEGDLESGIAGAKAKNPVKVEKDCRICHLNLEKAASESGAAIVLGCSCKNDLGIAHELCAEKWFKIKGNKTCEICRATARNVIVSEDTELVEQSIETDANTQPNETRRSFWQGHRFLNFLLACVVFAFVVSWLFHFNVPG</sequence>
<evidence type="ECO:0000256" key="2">
    <source>
        <dbReference type="ARBA" id="ARBA00022771"/>
    </source>
</evidence>
<dbReference type="GO" id="GO:0008270">
    <property type="term" value="F:zinc ion binding"/>
    <property type="evidence" value="ECO:0007669"/>
    <property type="project" value="UniProtKB-KW"/>
</dbReference>
<feature type="region of interest" description="Disordered" evidence="4">
    <location>
        <begin position="1"/>
        <end position="81"/>
    </location>
</feature>
<gene>
    <name evidence="7" type="ORF">Cni_G04269</name>
</gene>
<dbReference type="PROSITE" id="PS51292">
    <property type="entry name" value="ZF_RING_CH"/>
    <property type="match status" value="1"/>
</dbReference>
<dbReference type="EMBL" id="CP136890">
    <property type="protein sequence ID" value="WOK95562.1"/>
    <property type="molecule type" value="Genomic_DNA"/>
</dbReference>
<dbReference type="SUPFAM" id="SSF57850">
    <property type="entry name" value="RING/U-box"/>
    <property type="match status" value="1"/>
</dbReference>
<evidence type="ECO:0000256" key="3">
    <source>
        <dbReference type="ARBA" id="ARBA00022833"/>
    </source>
</evidence>
<name>A0AAQ3JT81_9LILI</name>
<evidence type="ECO:0000313" key="8">
    <source>
        <dbReference type="Proteomes" id="UP001327560"/>
    </source>
</evidence>
<accession>A0AAQ3JT81</accession>
<evidence type="ECO:0000256" key="4">
    <source>
        <dbReference type="SAM" id="MobiDB-lite"/>
    </source>
</evidence>
<reference evidence="7 8" key="1">
    <citation type="submission" date="2023-10" db="EMBL/GenBank/DDBJ databases">
        <title>Chromosome-scale genome assembly provides insights into flower coloration mechanisms of Canna indica.</title>
        <authorList>
            <person name="Li C."/>
        </authorList>
    </citation>
    <scope>NUCLEOTIDE SEQUENCE [LARGE SCALE GENOMIC DNA]</scope>
    <source>
        <tissue evidence="7">Flower</tissue>
    </source>
</reference>
<dbReference type="PANTHER" id="PTHR46214">
    <property type="entry name" value="ZINC FINGER, RING-CH-TYPE"/>
    <property type="match status" value="1"/>
</dbReference>
<dbReference type="Gene3D" id="3.30.40.10">
    <property type="entry name" value="Zinc/RING finger domain, C3HC4 (zinc finger)"/>
    <property type="match status" value="1"/>
</dbReference>
<evidence type="ECO:0000256" key="5">
    <source>
        <dbReference type="SAM" id="Phobius"/>
    </source>
</evidence>
<dbReference type="PANTHER" id="PTHR46214:SF30">
    <property type="entry name" value="OS01G0850200 PROTEIN"/>
    <property type="match status" value="1"/>
</dbReference>
<dbReference type="SMART" id="SM00744">
    <property type="entry name" value="RINGv"/>
    <property type="match status" value="1"/>
</dbReference>
<feature type="compositionally biased region" description="Low complexity" evidence="4">
    <location>
        <begin position="39"/>
        <end position="54"/>
    </location>
</feature>
<protein>
    <recommendedName>
        <fullName evidence="6">RING-CH-type domain-containing protein</fullName>
    </recommendedName>
</protein>
<feature type="compositionally biased region" description="Basic and acidic residues" evidence="4">
    <location>
        <begin position="1"/>
        <end position="10"/>
    </location>
</feature>
<proteinExistence type="predicted"/>
<keyword evidence="3" id="KW-0862">Zinc</keyword>
<keyword evidence="2" id="KW-0863">Zinc-finger</keyword>
<dbReference type="Pfam" id="PF12906">
    <property type="entry name" value="RINGv"/>
    <property type="match status" value="1"/>
</dbReference>
<evidence type="ECO:0000313" key="7">
    <source>
        <dbReference type="EMBL" id="WOK95562.1"/>
    </source>
</evidence>
<dbReference type="Proteomes" id="UP001327560">
    <property type="component" value="Chromosome 1"/>
</dbReference>
<keyword evidence="1" id="KW-0479">Metal-binding</keyword>
<feature type="transmembrane region" description="Helical" evidence="5">
    <location>
        <begin position="187"/>
        <end position="205"/>
    </location>
</feature>
<evidence type="ECO:0000256" key="1">
    <source>
        <dbReference type="ARBA" id="ARBA00022723"/>
    </source>
</evidence>
<feature type="compositionally biased region" description="Acidic residues" evidence="4">
    <location>
        <begin position="20"/>
        <end position="34"/>
    </location>
</feature>
<dbReference type="InterPro" id="IPR011016">
    <property type="entry name" value="Znf_RING-CH"/>
</dbReference>
<feature type="domain" description="RING-CH-type" evidence="6">
    <location>
        <begin position="87"/>
        <end position="153"/>
    </location>
</feature>
<keyword evidence="5" id="KW-1133">Transmembrane helix</keyword>
<evidence type="ECO:0000259" key="6">
    <source>
        <dbReference type="PROSITE" id="PS51292"/>
    </source>
</evidence>
<keyword evidence="5" id="KW-0472">Membrane</keyword>
<keyword evidence="5" id="KW-0812">Transmembrane</keyword>
<keyword evidence="8" id="KW-1185">Reference proteome</keyword>
<dbReference type="AlphaFoldDB" id="A0AAQ3JT81"/>